<dbReference type="Proteomes" id="UP000248198">
    <property type="component" value="Unassembled WGS sequence"/>
</dbReference>
<comment type="caution">
    <text evidence="1">The sequence shown here is derived from an EMBL/GenBank/DDBJ whole genome shotgun (WGS) entry which is preliminary data.</text>
</comment>
<evidence type="ECO:0008006" key="3">
    <source>
        <dbReference type="Google" id="ProtNLM"/>
    </source>
</evidence>
<dbReference type="OrthoDB" id="770928at2"/>
<name>A0A318UMA8_9SPHI</name>
<accession>A0A318UMA8</accession>
<dbReference type="RefSeq" id="WP_110826777.1">
    <property type="nucleotide sequence ID" value="NZ_QKLU01000001.1"/>
</dbReference>
<protein>
    <recommendedName>
        <fullName evidence="3">HTH domain-containing protein</fullName>
    </recommendedName>
</protein>
<gene>
    <name evidence="1" type="ORF">B0O44_101131</name>
</gene>
<keyword evidence="2" id="KW-1185">Reference proteome</keyword>
<proteinExistence type="predicted"/>
<evidence type="ECO:0000313" key="2">
    <source>
        <dbReference type="Proteomes" id="UP000248198"/>
    </source>
</evidence>
<dbReference type="AlphaFoldDB" id="A0A318UMA8"/>
<reference evidence="1 2" key="1">
    <citation type="submission" date="2018-06" db="EMBL/GenBank/DDBJ databases">
        <title>Genomic Encyclopedia of Archaeal and Bacterial Type Strains, Phase II (KMG-II): from individual species to whole genera.</title>
        <authorList>
            <person name="Goeker M."/>
        </authorList>
    </citation>
    <scope>NUCLEOTIDE SEQUENCE [LARGE SCALE GENOMIC DNA]</scope>
    <source>
        <strain evidence="1 2">DSM 27372</strain>
    </source>
</reference>
<dbReference type="EMBL" id="QKLU01000001">
    <property type="protein sequence ID" value="PYF76660.1"/>
    <property type="molecule type" value="Genomic_DNA"/>
</dbReference>
<organism evidence="1 2">
    <name type="scientific">Pedobacter nutrimenti</name>
    <dbReference type="NCBI Taxonomy" id="1241337"/>
    <lineage>
        <taxon>Bacteria</taxon>
        <taxon>Pseudomonadati</taxon>
        <taxon>Bacteroidota</taxon>
        <taxon>Sphingobacteriia</taxon>
        <taxon>Sphingobacteriales</taxon>
        <taxon>Sphingobacteriaceae</taxon>
        <taxon>Pedobacter</taxon>
    </lineage>
</organism>
<evidence type="ECO:0000313" key="1">
    <source>
        <dbReference type="EMBL" id="PYF76660.1"/>
    </source>
</evidence>
<sequence length="112" mass="12921">MKIDFTRVMSIDFLIRHKSTGNPESLASHLGISKRTLFETLNFMKDSLHAPIIYDRYRCTYLYNEEGMMLFAFFKGKKKDIDKAIAKAIKGLLMVFLLSNLELTELLILLGL</sequence>